<accession>A0A1Y1IP66</accession>
<keyword evidence="4 10" id="KW-0732">Signal</keyword>
<keyword evidence="8" id="KW-0325">Glycoprotein</keyword>
<evidence type="ECO:0000256" key="1">
    <source>
        <dbReference type="ARBA" id="ARBA00004115"/>
    </source>
</evidence>
<dbReference type="GO" id="GO:0016020">
    <property type="term" value="C:membrane"/>
    <property type="evidence" value="ECO:0000318"/>
    <property type="project" value="GO_Central"/>
</dbReference>
<evidence type="ECO:0000256" key="8">
    <source>
        <dbReference type="ARBA" id="ARBA00023180"/>
    </source>
</evidence>
<name>A0A1Y1IP66_KLENI</name>
<dbReference type="PANTHER" id="PTHR13460">
    <property type="match status" value="1"/>
</dbReference>
<dbReference type="Proteomes" id="UP000054558">
    <property type="component" value="Unassembled WGS sequence"/>
</dbReference>
<reference evidence="12 13" key="1">
    <citation type="journal article" date="2014" name="Nat. Commun.">
        <title>Klebsormidium flaccidum genome reveals primary factors for plant terrestrial adaptation.</title>
        <authorList>
            <person name="Hori K."/>
            <person name="Maruyama F."/>
            <person name="Fujisawa T."/>
            <person name="Togashi T."/>
            <person name="Yamamoto N."/>
            <person name="Seo M."/>
            <person name="Sato S."/>
            <person name="Yamada T."/>
            <person name="Mori H."/>
            <person name="Tajima N."/>
            <person name="Moriyama T."/>
            <person name="Ikeuchi M."/>
            <person name="Watanabe M."/>
            <person name="Wada H."/>
            <person name="Kobayashi K."/>
            <person name="Saito M."/>
            <person name="Masuda T."/>
            <person name="Sasaki-Sekimoto Y."/>
            <person name="Mashiguchi K."/>
            <person name="Awai K."/>
            <person name="Shimojima M."/>
            <person name="Masuda S."/>
            <person name="Iwai M."/>
            <person name="Nobusawa T."/>
            <person name="Narise T."/>
            <person name="Kondo S."/>
            <person name="Saito H."/>
            <person name="Sato R."/>
            <person name="Murakawa M."/>
            <person name="Ihara Y."/>
            <person name="Oshima-Yamada Y."/>
            <person name="Ohtaka K."/>
            <person name="Satoh M."/>
            <person name="Sonobe K."/>
            <person name="Ishii M."/>
            <person name="Ohtani R."/>
            <person name="Kanamori-Sato M."/>
            <person name="Honoki R."/>
            <person name="Miyazaki D."/>
            <person name="Mochizuki H."/>
            <person name="Umetsu J."/>
            <person name="Higashi K."/>
            <person name="Shibata D."/>
            <person name="Kamiya Y."/>
            <person name="Sato N."/>
            <person name="Nakamura Y."/>
            <person name="Tabata S."/>
            <person name="Ida S."/>
            <person name="Kurokawa K."/>
            <person name="Ohta H."/>
        </authorList>
    </citation>
    <scope>NUCLEOTIDE SEQUENCE [LARGE SCALE GENOMIC DNA]</scope>
    <source>
        <strain evidence="12 13">NIES-2285</strain>
    </source>
</reference>
<comment type="similarity">
    <text evidence="2">Belongs to the malectin family.</text>
</comment>
<gene>
    <name evidence="12" type="ORF">KFL_005760020</name>
</gene>
<proteinExistence type="inferred from homology"/>
<evidence type="ECO:0000313" key="12">
    <source>
        <dbReference type="EMBL" id="GAQ89908.1"/>
    </source>
</evidence>
<evidence type="ECO:0000256" key="10">
    <source>
        <dbReference type="SAM" id="SignalP"/>
    </source>
</evidence>
<evidence type="ECO:0000256" key="6">
    <source>
        <dbReference type="ARBA" id="ARBA00022989"/>
    </source>
</evidence>
<dbReference type="Pfam" id="PF11721">
    <property type="entry name" value="Malectin"/>
    <property type="match status" value="3"/>
</dbReference>
<dbReference type="InterPro" id="IPR021720">
    <property type="entry name" value="Malectin_dom"/>
</dbReference>
<dbReference type="InterPro" id="IPR008979">
    <property type="entry name" value="Galactose-bd-like_sf"/>
</dbReference>
<evidence type="ECO:0000313" key="13">
    <source>
        <dbReference type="Proteomes" id="UP000054558"/>
    </source>
</evidence>
<keyword evidence="7" id="KW-0472">Membrane</keyword>
<feature type="chain" id="PRO_5013141281" description="Malectin domain-containing protein" evidence="10">
    <location>
        <begin position="22"/>
        <end position="776"/>
    </location>
</feature>
<evidence type="ECO:0000256" key="5">
    <source>
        <dbReference type="ARBA" id="ARBA00022824"/>
    </source>
</evidence>
<dbReference type="EMBL" id="DF237525">
    <property type="protein sequence ID" value="GAQ89908.1"/>
    <property type="molecule type" value="Genomic_DNA"/>
</dbReference>
<feature type="signal peptide" evidence="10">
    <location>
        <begin position="1"/>
        <end position="21"/>
    </location>
</feature>
<feature type="domain" description="Malectin" evidence="11">
    <location>
        <begin position="24"/>
        <end position="179"/>
    </location>
</feature>
<evidence type="ECO:0000256" key="3">
    <source>
        <dbReference type="ARBA" id="ARBA00022692"/>
    </source>
</evidence>
<evidence type="ECO:0000256" key="2">
    <source>
        <dbReference type="ARBA" id="ARBA00009141"/>
    </source>
</evidence>
<dbReference type="SUPFAM" id="SSF49785">
    <property type="entry name" value="Galactose-binding domain-like"/>
    <property type="match status" value="1"/>
</dbReference>
<evidence type="ECO:0000259" key="11">
    <source>
        <dbReference type="Pfam" id="PF11721"/>
    </source>
</evidence>
<dbReference type="OrthoDB" id="1706839at2759"/>
<dbReference type="PANTHER" id="PTHR13460:SF0">
    <property type="entry name" value="MALECTIN"/>
    <property type="match status" value="1"/>
</dbReference>
<evidence type="ECO:0000256" key="9">
    <source>
        <dbReference type="ARBA" id="ARBA00023277"/>
    </source>
</evidence>
<feature type="domain" description="Malectin" evidence="11">
    <location>
        <begin position="597"/>
        <end position="766"/>
    </location>
</feature>
<feature type="domain" description="Malectin" evidence="11">
    <location>
        <begin position="338"/>
        <end position="465"/>
    </location>
</feature>
<organism evidence="12 13">
    <name type="scientific">Klebsormidium nitens</name>
    <name type="common">Green alga</name>
    <name type="synonym">Ulothrix nitens</name>
    <dbReference type="NCBI Taxonomy" id="105231"/>
    <lineage>
        <taxon>Eukaryota</taxon>
        <taxon>Viridiplantae</taxon>
        <taxon>Streptophyta</taxon>
        <taxon>Klebsormidiophyceae</taxon>
        <taxon>Klebsormidiales</taxon>
        <taxon>Klebsormidiaceae</taxon>
        <taxon>Klebsormidium</taxon>
    </lineage>
</organism>
<dbReference type="GO" id="GO:0030246">
    <property type="term" value="F:carbohydrate binding"/>
    <property type="evidence" value="ECO:0007669"/>
    <property type="project" value="InterPro"/>
</dbReference>
<dbReference type="InterPro" id="IPR039155">
    <property type="entry name" value="MLEC"/>
</dbReference>
<dbReference type="GO" id="GO:0005789">
    <property type="term" value="C:endoplasmic reticulum membrane"/>
    <property type="evidence" value="ECO:0007669"/>
    <property type="project" value="UniProtKB-SubCell"/>
</dbReference>
<dbReference type="Gene3D" id="2.60.120.430">
    <property type="entry name" value="Galactose-binding lectin"/>
    <property type="match status" value="4"/>
</dbReference>
<evidence type="ECO:0000256" key="7">
    <source>
        <dbReference type="ARBA" id="ARBA00023136"/>
    </source>
</evidence>
<comment type="subcellular location">
    <subcellularLocation>
        <location evidence="1">Endoplasmic reticulum membrane</location>
        <topology evidence="1">Single-pass type I membrane protein</topology>
    </subcellularLocation>
</comment>
<keyword evidence="6" id="KW-1133">Transmembrane helix</keyword>
<dbReference type="AlphaFoldDB" id="A0A1Y1IP66"/>
<evidence type="ECO:0000256" key="4">
    <source>
        <dbReference type="ARBA" id="ARBA00022729"/>
    </source>
</evidence>
<keyword evidence="3" id="KW-0812">Transmembrane</keyword>
<keyword evidence="5" id="KW-0256">Endoplasmic reticulum</keyword>
<keyword evidence="9" id="KW-0119">Carbohydrate metabolism</keyword>
<keyword evidence="13" id="KW-1185">Reference proteome</keyword>
<dbReference type="STRING" id="105231.A0A1Y1IP66"/>
<protein>
    <recommendedName>
        <fullName evidence="11">Malectin domain-containing protein</fullName>
    </recommendedName>
</protein>
<sequence length="776" mass="79636">MATFVPILFSAILLLVPSAAAFDLGINCGGPSSVNASSGAIYSPGNNYTSSTNASMVYQADAFYSGTDLRIVSYGNLSTNASFSGVPDVALYATERTGQLIRYDVNVPNGNYSVALIIGNVARTLRPSPRIQVQNVIVDQGGVTPIVEPNATVNPSIVEILTAQASVTTGLLSIVLTAAGAPARISAIRISDNSTTSNSSLALPTSFAINSGGAAIGNYTADAYYYGTSTTILSTAQFFIATPQQDARTGPDFGYALNLARGNYEVDLDFGTGLFNTTGQPIVLIQGVPVTLPANASSLTTAAYVSNGLLTIGLRGANGSNATVASVNVVPSGNSRLVAVAAGSPQDVLSGRGIVFSRDQYFTGGTNYSLASNVTLPSYRSAEVNSDLYKNGRTGNFSYSLPVGLAGTYLVDLHFADPVASGAGQRVFNVSAQNVIVAPNVDIYATTGANFTALVLQVPVNLTQGGNLTLSFAGTSPLPPLLNAVFVHSAPGPIPAIAPAPAPAPNLQTPVTSAASPQVAPAVAPATSAGTAVPSPAVTAVTAGPASAPTATSAFGFLAPSQAGSFPSGATGLIAGVPVLSQSPPAVNNGKFSFAVLCGGFSDYVSTFGVTFKADDTPCLNLRDMPPGAPYCRFDDNGANGGFAASTEQTITGTTDPKIFQAERIGTNHYLIVVPAGRYSVNTFFAEISPNDTTIFNVNEPGQRVLNIEYLGIQEGATIGVDPFKDAGGKFKAAPVRARTVQLDGPNLEVYFRGTGTRDEPKISAIWVYSTDSPLS</sequence>